<gene>
    <name evidence="3" type="ORF">ABVK25_010519</name>
</gene>
<protein>
    <submittedName>
        <fullName evidence="3">Uncharacterized protein</fullName>
    </submittedName>
</protein>
<evidence type="ECO:0000256" key="1">
    <source>
        <dbReference type="SAM" id="MobiDB-lite"/>
    </source>
</evidence>
<name>A0ABR4AU78_9LECA</name>
<feature type="chain" id="PRO_5045833114" evidence="2">
    <location>
        <begin position="21"/>
        <end position="893"/>
    </location>
</feature>
<proteinExistence type="predicted"/>
<evidence type="ECO:0000256" key="2">
    <source>
        <dbReference type="SAM" id="SignalP"/>
    </source>
</evidence>
<organism evidence="3 4">
    <name type="scientific">Lepraria finkii</name>
    <dbReference type="NCBI Taxonomy" id="1340010"/>
    <lineage>
        <taxon>Eukaryota</taxon>
        <taxon>Fungi</taxon>
        <taxon>Dikarya</taxon>
        <taxon>Ascomycota</taxon>
        <taxon>Pezizomycotina</taxon>
        <taxon>Lecanoromycetes</taxon>
        <taxon>OSLEUM clade</taxon>
        <taxon>Lecanoromycetidae</taxon>
        <taxon>Lecanorales</taxon>
        <taxon>Lecanorineae</taxon>
        <taxon>Stereocaulaceae</taxon>
        <taxon>Lepraria</taxon>
    </lineage>
</organism>
<feature type="compositionally biased region" description="Pro residues" evidence="1">
    <location>
        <begin position="883"/>
        <end position="893"/>
    </location>
</feature>
<dbReference type="EMBL" id="JBHFEH010000068">
    <property type="protein sequence ID" value="KAL2049252.1"/>
    <property type="molecule type" value="Genomic_DNA"/>
</dbReference>
<sequence>MFSLWSSPSFTCFLFFTSFALPTKRVIKDSQPNVHERSIISSAFSLKRPEPPNLQAKSNSSIFTTSNNNTSLSNPPICFGPLPDPYFRPISDSDECARLIYEIAYAGGQPQQPFLWTSQRSWNLKNCGVYLIPKSQGSRDTFTKSDIANAASVIQTMCDTKEQGYRGGSIRVGPTGVFDVAVYGVKSSQQVKRASASSTTSLFNYPTHPATCYLPSTVLSIANPSDCIDALAKVSGDIATIGELHTWTHPQKWVSGSCAIGFVSPYQDPLDNFSRFAIMEVASTVSSICNTEAHRHRGGFMSVGPREVWVLSWYGVQTVETAKRTLGNDTIDLAYSPVCYPPPPAPAPVAIANPVDCSYVILQMISEGNPHQVAQWHERRKWTYYTCTIDLIPQSPQSYAIFSRIDIAREASIIQLACVNQEHGLRGGFIEIGIMGVFDLTVRATESFIEARANLPAKSVRPVSFRNTTTSVFARSPWCWRWPGPFPISHPEDCDQLLANIAAEGSADVPEFWNSQRIWLLRSCKIELVPIMATSADFFYSRELFYAGSRVYTTCFTLAHPYMGGRIRVGPAHVFDLQIWGVHSPELDTRGISPGEILKHTPAKNSTSLSYVSSCWQTPGPPPLGENRDCVEARSQIAAEGPTNTPVLWNSRKTLTFGNCKIDLFPPFSSAMCYFTRWEIISSALQVSLQCDTRGGEIHIGGDRVFTVRLCGVLRPASLETRASAPAKSLNTTSLSYDPYCWSHPGPLLITNEADCDQILVDIAEEGQVYIPILWSSRRTWIFRSCKVDLIPHSPSSRDVFSRWDIIHAISAMWTICHTKVHACMGGNTNIGAQAAFTVVVWGVKNTFSGVEMEARDIIPPAKPLERGPKHTTVTEECSSPSPLRPPPITNPR</sequence>
<accession>A0ABR4AU78</accession>
<dbReference type="Proteomes" id="UP001590951">
    <property type="component" value="Unassembled WGS sequence"/>
</dbReference>
<evidence type="ECO:0000313" key="4">
    <source>
        <dbReference type="Proteomes" id="UP001590951"/>
    </source>
</evidence>
<evidence type="ECO:0000313" key="3">
    <source>
        <dbReference type="EMBL" id="KAL2049252.1"/>
    </source>
</evidence>
<reference evidence="3 4" key="1">
    <citation type="submission" date="2024-09" db="EMBL/GenBank/DDBJ databases">
        <title>Rethinking Asexuality: The Enigmatic Case of Functional Sexual Genes in Lepraria (Stereocaulaceae).</title>
        <authorList>
            <person name="Doellman M."/>
            <person name="Sun Y."/>
            <person name="Barcenas-Pena A."/>
            <person name="Lumbsch H.T."/>
            <person name="Grewe F."/>
        </authorList>
    </citation>
    <scope>NUCLEOTIDE SEQUENCE [LARGE SCALE GENOMIC DNA]</scope>
    <source>
        <strain evidence="3 4">Grewe 0041</strain>
    </source>
</reference>
<keyword evidence="2" id="KW-0732">Signal</keyword>
<comment type="caution">
    <text evidence="3">The sequence shown here is derived from an EMBL/GenBank/DDBJ whole genome shotgun (WGS) entry which is preliminary data.</text>
</comment>
<keyword evidence="4" id="KW-1185">Reference proteome</keyword>
<feature type="signal peptide" evidence="2">
    <location>
        <begin position="1"/>
        <end position="20"/>
    </location>
</feature>
<feature type="region of interest" description="Disordered" evidence="1">
    <location>
        <begin position="860"/>
        <end position="893"/>
    </location>
</feature>